<dbReference type="InterPro" id="IPR016135">
    <property type="entry name" value="UBQ-conjugating_enzyme/RWD"/>
</dbReference>
<dbReference type="CDD" id="cd23821">
    <property type="entry name" value="RWD_IMPACT"/>
    <property type="match status" value="1"/>
</dbReference>
<dbReference type="AlphaFoldDB" id="A0AAW1S168"/>
<evidence type="ECO:0000256" key="1">
    <source>
        <dbReference type="SAM" id="MobiDB-lite"/>
    </source>
</evidence>
<feature type="domain" description="Small nuclear ribonucleoprotein Prp3 C-terminal" evidence="3">
    <location>
        <begin position="155"/>
        <end position="216"/>
    </location>
</feature>
<dbReference type="InterPro" id="IPR059181">
    <property type="entry name" value="RWDD2A-B_C"/>
</dbReference>
<proteinExistence type="predicted"/>
<dbReference type="InterPro" id="IPR010541">
    <property type="entry name" value="Prp3_C"/>
</dbReference>
<dbReference type="EMBL" id="JALJOS010000004">
    <property type="protein sequence ID" value="KAK9839954.1"/>
    <property type="molecule type" value="Genomic_DNA"/>
</dbReference>
<dbReference type="InterPro" id="IPR017359">
    <property type="entry name" value="Phi-like"/>
</dbReference>
<dbReference type="Pfam" id="PF05773">
    <property type="entry name" value="RWD"/>
    <property type="match status" value="1"/>
</dbReference>
<evidence type="ECO:0000313" key="4">
    <source>
        <dbReference type="EMBL" id="KAK9839954.1"/>
    </source>
</evidence>
<dbReference type="Proteomes" id="UP001438707">
    <property type="component" value="Unassembled WGS sequence"/>
</dbReference>
<dbReference type="InterPro" id="IPR006575">
    <property type="entry name" value="RWD_dom"/>
</dbReference>
<dbReference type="SUPFAM" id="SSF54495">
    <property type="entry name" value="UBC-like"/>
    <property type="match status" value="1"/>
</dbReference>
<evidence type="ECO:0000259" key="3">
    <source>
        <dbReference type="Pfam" id="PF06544"/>
    </source>
</evidence>
<dbReference type="CDD" id="cd24163">
    <property type="entry name" value="RWDD2_C"/>
    <property type="match status" value="1"/>
</dbReference>
<organism evidence="4 5">
    <name type="scientific">Apatococcus lobatus</name>
    <dbReference type="NCBI Taxonomy" id="904363"/>
    <lineage>
        <taxon>Eukaryota</taxon>
        <taxon>Viridiplantae</taxon>
        <taxon>Chlorophyta</taxon>
        <taxon>core chlorophytes</taxon>
        <taxon>Trebouxiophyceae</taxon>
        <taxon>Chlorellales</taxon>
        <taxon>Chlorellaceae</taxon>
        <taxon>Apatococcus</taxon>
    </lineage>
</organism>
<feature type="domain" description="RWD" evidence="2">
    <location>
        <begin position="11"/>
        <end position="108"/>
    </location>
</feature>
<feature type="compositionally biased region" description="Low complexity" evidence="1">
    <location>
        <begin position="138"/>
        <end position="147"/>
    </location>
</feature>
<name>A0AAW1S168_9CHLO</name>
<evidence type="ECO:0000313" key="5">
    <source>
        <dbReference type="Proteomes" id="UP001438707"/>
    </source>
</evidence>
<keyword evidence="5" id="KW-1185">Reference proteome</keyword>
<reference evidence="4 5" key="1">
    <citation type="journal article" date="2024" name="Nat. Commun.">
        <title>Phylogenomics reveals the evolutionary origins of lichenization in chlorophyte algae.</title>
        <authorList>
            <person name="Puginier C."/>
            <person name="Libourel C."/>
            <person name="Otte J."/>
            <person name="Skaloud P."/>
            <person name="Haon M."/>
            <person name="Grisel S."/>
            <person name="Petersen M."/>
            <person name="Berrin J.G."/>
            <person name="Delaux P.M."/>
            <person name="Dal Grande F."/>
            <person name="Keller J."/>
        </authorList>
    </citation>
    <scope>NUCLEOTIDE SEQUENCE [LARGE SCALE GENOMIC DNA]</scope>
    <source>
        <strain evidence="4 5">SAG 2145</strain>
    </source>
</reference>
<sequence length="272" mass="30217">MTSEAEAQCQQEQGEEYAGLLAIFGEHSCTCDALTGELKVTIPESESRPRLLLRCERPPLYPMQDPPYPNISAGHLQRVTCEWAQDQLLLQFTPGQPVLFDWIEWLKAEPKLWPDAGDIEGRDAAPSTTSASQHEVRPAPAASADPGAGKEQLAMCYMHHLLSSKKRRDIRHWAEELCIRGFVKCGYPGILVVEGLEPDLHEYLARLKALPWAAFQVRMELEANEYAHGPGTLMDSLKGVEEVEGMSIVGGRMEALGLKQMFLDVMGMGKQS</sequence>
<gene>
    <name evidence="4" type="ORF">WJX74_001064</name>
</gene>
<dbReference type="PANTHER" id="PTHR15955:SF8">
    <property type="entry name" value="RWD DOMAIN-CONTAINING PROTEIN 2B-RELATED"/>
    <property type="match status" value="1"/>
</dbReference>
<protein>
    <submittedName>
        <fullName evidence="4">Uncharacterized protein</fullName>
    </submittedName>
</protein>
<dbReference type="Gene3D" id="3.10.110.10">
    <property type="entry name" value="Ubiquitin Conjugating Enzyme"/>
    <property type="match status" value="1"/>
</dbReference>
<evidence type="ECO:0000259" key="2">
    <source>
        <dbReference type="Pfam" id="PF05773"/>
    </source>
</evidence>
<comment type="caution">
    <text evidence="4">The sequence shown here is derived from an EMBL/GenBank/DDBJ whole genome shotgun (WGS) entry which is preliminary data.</text>
</comment>
<dbReference type="PANTHER" id="PTHR15955">
    <property type="entry name" value="RWD DOMAIN CONTAINING PROTEIN 2"/>
    <property type="match status" value="1"/>
</dbReference>
<feature type="region of interest" description="Disordered" evidence="1">
    <location>
        <begin position="117"/>
        <end position="147"/>
    </location>
</feature>
<accession>A0AAW1S168</accession>
<dbReference type="Pfam" id="PF06544">
    <property type="entry name" value="Prp3_C"/>
    <property type="match status" value="1"/>
</dbReference>